<evidence type="ECO:0000313" key="2">
    <source>
        <dbReference type="EMBL" id="CAG6556546.1"/>
    </source>
</evidence>
<dbReference type="EMBL" id="HBUE01151068">
    <property type="protein sequence ID" value="CAG6505250.1"/>
    <property type="molecule type" value="Transcribed_RNA"/>
</dbReference>
<dbReference type="AlphaFoldDB" id="A0A8D8IRY6"/>
<name>A0A8D8IRY6_CULPI</name>
<accession>A0A8D8IRY6</accession>
<proteinExistence type="predicted"/>
<dbReference type="EMBL" id="HBUE01256058">
    <property type="protein sequence ID" value="CAG6556546.1"/>
    <property type="molecule type" value="Transcribed_RNA"/>
</dbReference>
<reference evidence="2" key="1">
    <citation type="submission" date="2021-05" db="EMBL/GenBank/DDBJ databases">
        <authorList>
            <person name="Alioto T."/>
            <person name="Alioto T."/>
            <person name="Gomez Garrido J."/>
        </authorList>
    </citation>
    <scope>NUCLEOTIDE SEQUENCE</scope>
</reference>
<sequence>MFNIVTKVNFRKGNQITFFHDKESNTKPFPNNVSSGSSFLQSQSSSFIASSLSYSKQKYPSSKPFSQKKRHRLAIFTFNTNKNSKKKRNTQNNKTSHGSSPGIRALISSISNQ</sequence>
<organism evidence="2">
    <name type="scientific">Culex pipiens</name>
    <name type="common">House mosquito</name>
    <dbReference type="NCBI Taxonomy" id="7175"/>
    <lineage>
        <taxon>Eukaryota</taxon>
        <taxon>Metazoa</taxon>
        <taxon>Ecdysozoa</taxon>
        <taxon>Arthropoda</taxon>
        <taxon>Hexapoda</taxon>
        <taxon>Insecta</taxon>
        <taxon>Pterygota</taxon>
        <taxon>Neoptera</taxon>
        <taxon>Endopterygota</taxon>
        <taxon>Diptera</taxon>
        <taxon>Nematocera</taxon>
        <taxon>Culicoidea</taxon>
        <taxon>Culicidae</taxon>
        <taxon>Culicinae</taxon>
        <taxon>Culicini</taxon>
        <taxon>Culex</taxon>
        <taxon>Culex</taxon>
    </lineage>
</organism>
<protein>
    <submittedName>
        <fullName evidence="2">(northern house mosquito) hypothetical protein</fullName>
    </submittedName>
</protein>
<feature type="region of interest" description="Disordered" evidence="1">
    <location>
        <begin position="76"/>
        <end position="113"/>
    </location>
</feature>
<evidence type="ECO:0000256" key="1">
    <source>
        <dbReference type="SAM" id="MobiDB-lite"/>
    </source>
</evidence>